<dbReference type="RefSeq" id="WP_046551446.1">
    <property type="nucleotide sequence ID" value="NZ_CP011308.1"/>
</dbReference>
<evidence type="ECO:0000313" key="2">
    <source>
        <dbReference type="EMBL" id="AKF25369.1"/>
    </source>
</evidence>
<dbReference type="InterPro" id="IPR058087">
    <property type="entry name" value="XAC2610_dom"/>
</dbReference>
<dbReference type="KEGG" id="slh:YH65_08195"/>
<reference evidence="2 3" key="1">
    <citation type="submission" date="2015-04" db="EMBL/GenBank/DDBJ databases">
        <title>Complete genome sequence of Sulfurovum lithotrophicum ATCC BAA-797T.</title>
        <authorList>
            <person name="Ahn J."/>
            <person name="Park G."/>
            <person name="Jeon W."/>
            <person name="Jang Y."/>
            <person name="Jang M."/>
            <person name="Lee H."/>
            <person name="Lee H."/>
        </authorList>
    </citation>
    <scope>NUCLEOTIDE SEQUENCE [LARGE SCALE GENOMIC DNA]</scope>
    <source>
        <strain evidence="3">ATCC BAA-797 / 42BKT</strain>
    </source>
</reference>
<keyword evidence="1" id="KW-0732">Signal</keyword>
<sequence length="261" mass="30248">MKKLFLSVLFLVSMVYAGSDINTTAYDFNLTKDKKATAYVNWDTQHIAVEIGKKRIVLPDISEDFMDYKKFVSDISESLFFEDLNFDGYADIGVIVGVGYGGLNVFADYYFYDPKKAQFHKYFSNVSNLTIIGNTEVLHAPMKSGTGYFHDYYQIDKEGRAFLFLSASTSWPDEEEGNMLTDYSAHNVKVKVKKAYFYDGWDGKRLKSYLIQGDKISKVLDMVSSEGHTWIKVLYRGKKRDFRYWVKMNDLVFEEIIVREE</sequence>
<evidence type="ECO:0000256" key="1">
    <source>
        <dbReference type="SAM" id="SignalP"/>
    </source>
</evidence>
<gene>
    <name evidence="2" type="ORF">YH65_08195</name>
</gene>
<feature type="signal peptide" evidence="1">
    <location>
        <begin position="1"/>
        <end position="17"/>
    </location>
</feature>
<dbReference type="EMBL" id="CP011308">
    <property type="protein sequence ID" value="AKF25369.1"/>
    <property type="molecule type" value="Genomic_DNA"/>
</dbReference>
<feature type="chain" id="PRO_5030555359" description="SH3b domain-containing protein" evidence="1">
    <location>
        <begin position="18"/>
        <end position="261"/>
    </location>
</feature>
<proteinExistence type="predicted"/>
<organism evidence="2 3">
    <name type="scientific">Sulfurovum lithotrophicum</name>
    <dbReference type="NCBI Taxonomy" id="206403"/>
    <lineage>
        <taxon>Bacteria</taxon>
        <taxon>Pseudomonadati</taxon>
        <taxon>Campylobacterota</taxon>
        <taxon>Epsilonproteobacteria</taxon>
        <taxon>Campylobacterales</taxon>
        <taxon>Sulfurovaceae</taxon>
        <taxon>Sulfurovum</taxon>
    </lineage>
</organism>
<evidence type="ECO:0008006" key="4">
    <source>
        <dbReference type="Google" id="ProtNLM"/>
    </source>
</evidence>
<dbReference type="NCBIfam" id="NF047539">
    <property type="entry name" value="XAC2610_fam"/>
    <property type="match status" value="1"/>
</dbReference>
<dbReference type="Proteomes" id="UP000034444">
    <property type="component" value="Chromosome"/>
</dbReference>
<reference evidence="3" key="2">
    <citation type="journal article" date="2017" name="Stand. Genomic Sci.">
        <title>Complete genome sequence of the sulfur-oxidizing chemolithoautotrophic Sulfurovum lithotrophicum 42BKTT.</title>
        <authorList>
            <person name="Jeon W."/>
            <person name="Priscilla L."/>
            <person name="Park G."/>
            <person name="Lee H."/>
            <person name="Lee N."/>
            <person name="Lee D."/>
            <person name="Kwon H."/>
            <person name="Ahn I."/>
            <person name="Lee C."/>
            <person name="Lee H."/>
            <person name="Ahn J."/>
        </authorList>
    </citation>
    <scope>NUCLEOTIDE SEQUENCE [LARGE SCALE GENOMIC DNA]</scope>
    <source>
        <strain evidence="3">ATCC BAA-797 / 42BKT</strain>
    </source>
</reference>
<name>A0A7U4M280_9BACT</name>
<evidence type="ECO:0000313" key="3">
    <source>
        <dbReference type="Proteomes" id="UP000034444"/>
    </source>
</evidence>
<dbReference type="AlphaFoldDB" id="A0A7U4M280"/>
<keyword evidence="3" id="KW-1185">Reference proteome</keyword>
<protein>
    <recommendedName>
        <fullName evidence="4">SH3b domain-containing protein</fullName>
    </recommendedName>
</protein>
<accession>A0A7U4M280</accession>